<keyword evidence="2" id="KW-0408">Iron</keyword>
<feature type="domain" description="HTH cro/C1-type" evidence="5">
    <location>
        <begin position="479"/>
        <end position="528"/>
    </location>
</feature>
<dbReference type="SUPFAM" id="SSF54862">
    <property type="entry name" value="4Fe-4S ferredoxins"/>
    <property type="match status" value="1"/>
</dbReference>
<dbReference type="InterPro" id="IPR010982">
    <property type="entry name" value="Lambda_DNA-bd_dom_sf"/>
</dbReference>
<evidence type="ECO:0000256" key="1">
    <source>
        <dbReference type="ARBA" id="ARBA00022723"/>
    </source>
</evidence>
<dbReference type="Pfam" id="PF01381">
    <property type="entry name" value="HTH_3"/>
    <property type="match status" value="1"/>
</dbReference>
<dbReference type="GO" id="GO:0003677">
    <property type="term" value="F:DNA binding"/>
    <property type="evidence" value="ECO:0007669"/>
    <property type="project" value="InterPro"/>
</dbReference>
<feature type="domain" description="4Fe-4S ferredoxin-type" evidence="6">
    <location>
        <begin position="1"/>
        <end position="30"/>
    </location>
</feature>
<dbReference type="CDD" id="cd00093">
    <property type="entry name" value="HTH_XRE"/>
    <property type="match status" value="1"/>
</dbReference>
<dbReference type="SUPFAM" id="SSF47413">
    <property type="entry name" value="lambda repressor-like DNA-binding domains"/>
    <property type="match status" value="1"/>
</dbReference>
<dbReference type="Gene3D" id="3.30.70.20">
    <property type="match status" value="1"/>
</dbReference>
<dbReference type="PROSITE" id="PS00198">
    <property type="entry name" value="4FE4S_FER_1"/>
    <property type="match status" value="1"/>
</dbReference>
<proteinExistence type="predicted"/>
<dbReference type="RefSeq" id="WP_171976146.1">
    <property type="nucleotide sequence ID" value="NZ_CAWOXK010000001.1"/>
</dbReference>
<evidence type="ECO:0000259" key="5">
    <source>
        <dbReference type="PROSITE" id="PS50943"/>
    </source>
</evidence>
<dbReference type="GO" id="GO:0051536">
    <property type="term" value="F:iron-sulfur cluster binding"/>
    <property type="evidence" value="ECO:0007669"/>
    <property type="project" value="UniProtKB-KW"/>
</dbReference>
<dbReference type="InterPro" id="IPR017900">
    <property type="entry name" value="4Fe4S_Fe_S_CS"/>
</dbReference>
<dbReference type="GO" id="GO:0046872">
    <property type="term" value="F:metal ion binding"/>
    <property type="evidence" value="ECO:0007669"/>
    <property type="project" value="UniProtKB-KW"/>
</dbReference>
<dbReference type="Gene3D" id="1.10.260.40">
    <property type="entry name" value="lambda repressor-like DNA-binding domains"/>
    <property type="match status" value="1"/>
</dbReference>
<protein>
    <submittedName>
        <fullName evidence="7">Transcriptional regulator</fullName>
    </submittedName>
</protein>
<dbReference type="Proteomes" id="UP000503129">
    <property type="component" value="Chromosome"/>
</dbReference>
<dbReference type="EMBL" id="CP030118">
    <property type="protein sequence ID" value="QDL08482.1"/>
    <property type="molecule type" value="Genomic_DNA"/>
</dbReference>
<keyword evidence="8" id="KW-1185">Reference proteome</keyword>
<evidence type="ECO:0000256" key="4">
    <source>
        <dbReference type="SAM" id="MobiDB-lite"/>
    </source>
</evidence>
<name>A0A856MCR5_9CYAN</name>
<dbReference type="InterPro" id="IPR001387">
    <property type="entry name" value="Cro/C1-type_HTH"/>
</dbReference>
<feature type="compositionally biased region" description="Basic residues" evidence="4">
    <location>
        <begin position="456"/>
        <end position="467"/>
    </location>
</feature>
<dbReference type="InterPro" id="IPR017896">
    <property type="entry name" value="4Fe4S_Fe-S-bd"/>
</dbReference>
<feature type="region of interest" description="Disordered" evidence="4">
    <location>
        <begin position="447"/>
        <end position="467"/>
    </location>
</feature>
<evidence type="ECO:0000256" key="3">
    <source>
        <dbReference type="ARBA" id="ARBA00023014"/>
    </source>
</evidence>
<dbReference type="PROSITE" id="PS51379">
    <property type="entry name" value="4FE4S_FER_2"/>
    <property type="match status" value="1"/>
</dbReference>
<evidence type="ECO:0000259" key="6">
    <source>
        <dbReference type="PROSITE" id="PS51379"/>
    </source>
</evidence>
<evidence type="ECO:0000256" key="2">
    <source>
        <dbReference type="ARBA" id="ARBA00023004"/>
    </source>
</evidence>
<sequence>MSYTIPNNSCVGCDNCRPQCPTGAIKLENNEYWIDPSLCNNCEGYYSKPQCVASCPINLPIPMQAKRGRCKVDIRDATSPDLFANGKSNPFASAIAIWEACNVLAQRSSLPWEIDEYGKACYSRQVNHGRGAIAFHITEPSNASELATELGVVEKLDIRATCMHLIFAAHATALDQPWEQVFTIDDRQIEKYLGLEKRKDLSKATKLTLMKNLVQQTCSLITSLNWPQQGRIRGFSVEGSRLWHLVETHHHFQEDDLGCKYLVGLTFKVKAGIWAQYFLNKQGCKEQTTFYQYGSLPKSLLTTVMSIWQQHEGAARLMLWLLFKTKMGKEQRITVPTLLRVAYGEEKVTLACRKREERKRLLRTFENDLEVLNHYGIKPAFDPVTYPAAIQPLWAKLVDIPEDPDDALEFWIKDGSAKTSLTDTAPRGKWNMLMNARILSFTLPPDWEQQTTTSQKKQRTTKNRTKSKTTAGYLLGEQILQARKNLKLSQRELAKMAGKSQSWIRDLENGRLKAKSEDQVVLRKVLGIAG</sequence>
<gene>
    <name evidence="7" type="ORF">DP114_11775</name>
</gene>
<dbReference type="PROSITE" id="PS50943">
    <property type="entry name" value="HTH_CROC1"/>
    <property type="match status" value="1"/>
</dbReference>
<reference evidence="7 8" key="1">
    <citation type="submission" date="2018-06" db="EMBL/GenBank/DDBJ databases">
        <title>Comparative genomics of Brasilonema spp. strains.</title>
        <authorList>
            <person name="Alvarenga D.O."/>
            <person name="Fiore M.F."/>
            <person name="Varani A.M."/>
        </authorList>
    </citation>
    <scope>NUCLEOTIDE SEQUENCE [LARGE SCALE GENOMIC DNA]</scope>
    <source>
        <strain evidence="7 8">CENA114</strain>
    </source>
</reference>
<evidence type="ECO:0000313" key="7">
    <source>
        <dbReference type="EMBL" id="QDL08482.1"/>
    </source>
</evidence>
<organism evidence="7 8">
    <name type="scientific">Brasilonema sennae CENA114</name>
    <dbReference type="NCBI Taxonomy" id="415709"/>
    <lineage>
        <taxon>Bacteria</taxon>
        <taxon>Bacillati</taxon>
        <taxon>Cyanobacteriota</taxon>
        <taxon>Cyanophyceae</taxon>
        <taxon>Nostocales</taxon>
        <taxon>Scytonemataceae</taxon>
        <taxon>Brasilonema</taxon>
        <taxon>Bromeliae group (in: Brasilonema)</taxon>
    </lineage>
</organism>
<dbReference type="AlphaFoldDB" id="A0A856MCR5"/>
<dbReference type="Pfam" id="PF00037">
    <property type="entry name" value="Fer4"/>
    <property type="match status" value="1"/>
</dbReference>
<accession>A0A856MCR5</accession>
<dbReference type="KEGG" id="bsen:DP114_11775"/>
<keyword evidence="3" id="KW-0411">Iron-sulfur</keyword>
<evidence type="ECO:0000313" key="8">
    <source>
        <dbReference type="Proteomes" id="UP000503129"/>
    </source>
</evidence>
<keyword evidence="1" id="KW-0479">Metal-binding</keyword>